<comment type="caution">
    <text evidence="1">The sequence shown here is derived from an EMBL/GenBank/DDBJ whole genome shotgun (WGS) entry which is preliminary data.</text>
</comment>
<gene>
    <name evidence="1" type="ORF">WR25_23576</name>
</gene>
<accession>A0A2A2M610</accession>
<proteinExistence type="predicted"/>
<reference evidence="1 2" key="1">
    <citation type="journal article" date="2017" name="Curr. Biol.">
        <title>Genome architecture and evolution of a unichromosomal asexual nematode.</title>
        <authorList>
            <person name="Fradin H."/>
            <person name="Zegar C."/>
            <person name="Gutwein M."/>
            <person name="Lucas J."/>
            <person name="Kovtun M."/>
            <person name="Corcoran D."/>
            <person name="Baugh L.R."/>
            <person name="Kiontke K."/>
            <person name="Gunsalus K."/>
            <person name="Fitch D.H."/>
            <person name="Piano F."/>
        </authorList>
    </citation>
    <scope>NUCLEOTIDE SEQUENCE [LARGE SCALE GENOMIC DNA]</scope>
    <source>
        <strain evidence="1">PF1309</strain>
    </source>
</reference>
<protein>
    <submittedName>
        <fullName evidence="1">Uncharacterized protein</fullName>
    </submittedName>
</protein>
<dbReference type="Proteomes" id="UP000218231">
    <property type="component" value="Unassembled WGS sequence"/>
</dbReference>
<organism evidence="1 2">
    <name type="scientific">Diploscapter pachys</name>
    <dbReference type="NCBI Taxonomy" id="2018661"/>
    <lineage>
        <taxon>Eukaryota</taxon>
        <taxon>Metazoa</taxon>
        <taxon>Ecdysozoa</taxon>
        <taxon>Nematoda</taxon>
        <taxon>Chromadorea</taxon>
        <taxon>Rhabditida</taxon>
        <taxon>Rhabditina</taxon>
        <taxon>Rhabditomorpha</taxon>
        <taxon>Rhabditoidea</taxon>
        <taxon>Rhabditidae</taxon>
        <taxon>Diploscapter</taxon>
    </lineage>
</organism>
<name>A0A2A2M610_9BILA</name>
<dbReference type="EMBL" id="LIAE01004115">
    <property type="protein sequence ID" value="PAV93813.1"/>
    <property type="molecule type" value="Genomic_DNA"/>
</dbReference>
<sequence>MASGAARVANSDQSMPSVPASRAASAAIALSSGGKISILGSQLASWTRSCSIYESRPPKLVGSGSGTGQAPA</sequence>
<evidence type="ECO:0000313" key="1">
    <source>
        <dbReference type="EMBL" id="PAV93813.1"/>
    </source>
</evidence>
<evidence type="ECO:0000313" key="2">
    <source>
        <dbReference type="Proteomes" id="UP000218231"/>
    </source>
</evidence>
<dbReference type="AlphaFoldDB" id="A0A2A2M610"/>
<keyword evidence="2" id="KW-1185">Reference proteome</keyword>